<dbReference type="Gene3D" id="3.30.1180.10">
    <property type="match status" value="1"/>
</dbReference>
<keyword evidence="1" id="KW-0446">Lipid-binding</keyword>
<dbReference type="PANTHER" id="PTHR33434">
    <property type="entry name" value="DEGV DOMAIN-CONTAINING PROTEIN DR_1986-RELATED"/>
    <property type="match status" value="1"/>
</dbReference>
<dbReference type="EMBL" id="PHNE01000001">
    <property type="protein sequence ID" value="PPE06132.1"/>
    <property type="molecule type" value="Genomic_DNA"/>
</dbReference>
<accession>A0A2S5RFZ4</accession>
<evidence type="ECO:0000256" key="1">
    <source>
        <dbReference type="ARBA" id="ARBA00023121"/>
    </source>
</evidence>
<dbReference type="Pfam" id="PF02645">
    <property type="entry name" value="DegV"/>
    <property type="match status" value="1"/>
</dbReference>
<comment type="caution">
    <text evidence="2">The sequence shown here is derived from an EMBL/GenBank/DDBJ whole genome shotgun (WGS) entry which is preliminary data.</text>
</comment>
<dbReference type="NCBIfam" id="TIGR00762">
    <property type="entry name" value="DegV"/>
    <property type="match status" value="1"/>
</dbReference>
<dbReference type="InterPro" id="IPR043168">
    <property type="entry name" value="DegV_C"/>
</dbReference>
<keyword evidence="3" id="KW-1185">Reference proteome</keyword>
<dbReference type="PROSITE" id="PS51482">
    <property type="entry name" value="DEGV"/>
    <property type="match status" value="1"/>
</dbReference>
<dbReference type="STRING" id="1399797.GCA_000518285_00784"/>
<dbReference type="InterPro" id="IPR050270">
    <property type="entry name" value="DegV_domain_contain"/>
</dbReference>
<dbReference type="Proteomes" id="UP000237865">
    <property type="component" value="Unassembled WGS sequence"/>
</dbReference>
<dbReference type="RefSeq" id="WP_028126600.1">
    <property type="nucleotide sequence ID" value="NZ_PHNE01000001.1"/>
</dbReference>
<gene>
    <name evidence="2" type="primary">degV</name>
    <name evidence="2" type="ORF">ELUCI_v1c04230</name>
</gene>
<dbReference type="InterPro" id="IPR003797">
    <property type="entry name" value="DegV"/>
</dbReference>
<sequence length="278" mass="31312">MKIAILTDSSYGGSLKDFKDLYQVPLMITEENGNGIPDDENLTEDYFYELLEKQALKTSLTTPKTMLEMWDKLLTEYDQIIFMSLSKGLSGQFATFRMLSETEDKYKGKVFVVDTNGVSIILQHLVRNVAVWIAENKTGFEIMELTLQKHNKFSAFIIPKNLETLKRGGRITPAAAALAKMLKITPILRYNGQIDKQGTARTFKKAVLEALELLKKEKKGIKEIDISYSKIQEETLELLKSLIAKEGFTINLEAKLPKVIASHTGPETVALVAWDKGE</sequence>
<protein>
    <submittedName>
        <fullName evidence="2">Fatty acid-binding protein DegV</fullName>
    </submittedName>
</protein>
<proteinExistence type="predicted"/>
<evidence type="ECO:0000313" key="2">
    <source>
        <dbReference type="EMBL" id="PPE06132.1"/>
    </source>
</evidence>
<dbReference type="SUPFAM" id="SSF82549">
    <property type="entry name" value="DAK1/DegV-like"/>
    <property type="match status" value="1"/>
</dbReference>
<organism evidence="2 3">
    <name type="scientific">Williamsoniiplasma lucivorax</name>
    <dbReference type="NCBI Taxonomy" id="209274"/>
    <lineage>
        <taxon>Bacteria</taxon>
        <taxon>Bacillati</taxon>
        <taxon>Mycoplasmatota</taxon>
        <taxon>Mollicutes</taxon>
        <taxon>Entomoplasmatales</taxon>
        <taxon>Williamsoniiplasma</taxon>
    </lineage>
</organism>
<reference evidence="2 3" key="1">
    <citation type="submission" date="2017-11" db="EMBL/GenBank/DDBJ databases">
        <title>Genome sequence of Entomoplasma lucivorax PIPN-2 (ATCC 49196).</title>
        <authorList>
            <person name="Lo W.-S."/>
            <person name="Gasparich G.E."/>
            <person name="Kuo C.-H."/>
        </authorList>
    </citation>
    <scope>NUCLEOTIDE SEQUENCE [LARGE SCALE GENOMIC DNA]</scope>
    <source>
        <strain evidence="2 3">PIPN-2</strain>
    </source>
</reference>
<dbReference type="AlphaFoldDB" id="A0A2S5RFZ4"/>
<dbReference type="GO" id="GO:0008289">
    <property type="term" value="F:lipid binding"/>
    <property type="evidence" value="ECO:0007669"/>
    <property type="project" value="UniProtKB-KW"/>
</dbReference>
<dbReference type="PANTHER" id="PTHR33434:SF2">
    <property type="entry name" value="FATTY ACID-BINDING PROTEIN TM_1468"/>
    <property type="match status" value="1"/>
</dbReference>
<dbReference type="Gene3D" id="3.40.50.10170">
    <property type="match status" value="1"/>
</dbReference>
<evidence type="ECO:0000313" key="3">
    <source>
        <dbReference type="Proteomes" id="UP000237865"/>
    </source>
</evidence>
<name>A0A2S5RFZ4_9MOLU</name>